<dbReference type="AlphaFoldDB" id="A0A0L0C1X6"/>
<evidence type="ECO:0000313" key="1">
    <source>
        <dbReference type="EMBL" id="KNC26315.1"/>
    </source>
</evidence>
<reference evidence="1 2" key="1">
    <citation type="journal article" date="2015" name="Nat. Commun.">
        <title>Lucilia cuprina genome unlocks parasitic fly biology to underpin future interventions.</title>
        <authorList>
            <person name="Anstead C.A."/>
            <person name="Korhonen P.K."/>
            <person name="Young N.D."/>
            <person name="Hall R.S."/>
            <person name="Jex A.R."/>
            <person name="Murali S.C."/>
            <person name="Hughes D.S."/>
            <person name="Lee S.F."/>
            <person name="Perry T."/>
            <person name="Stroehlein A.J."/>
            <person name="Ansell B.R."/>
            <person name="Breugelmans B."/>
            <person name="Hofmann A."/>
            <person name="Qu J."/>
            <person name="Dugan S."/>
            <person name="Lee S.L."/>
            <person name="Chao H."/>
            <person name="Dinh H."/>
            <person name="Han Y."/>
            <person name="Doddapaneni H.V."/>
            <person name="Worley K.C."/>
            <person name="Muzny D.M."/>
            <person name="Ioannidis P."/>
            <person name="Waterhouse R.M."/>
            <person name="Zdobnov E.M."/>
            <person name="James P.J."/>
            <person name="Bagnall N.H."/>
            <person name="Kotze A.C."/>
            <person name="Gibbs R.A."/>
            <person name="Richards S."/>
            <person name="Batterham P."/>
            <person name="Gasser R.B."/>
        </authorList>
    </citation>
    <scope>NUCLEOTIDE SEQUENCE [LARGE SCALE GENOMIC DNA]</scope>
    <source>
        <strain evidence="1 2">LS</strain>
        <tissue evidence="1">Full body</tissue>
    </source>
</reference>
<keyword evidence="2" id="KW-1185">Reference proteome</keyword>
<gene>
    <name evidence="1" type="ORF">FF38_00845</name>
</gene>
<comment type="caution">
    <text evidence="1">The sequence shown here is derived from an EMBL/GenBank/DDBJ whole genome shotgun (WGS) entry which is preliminary data.</text>
</comment>
<name>A0A0L0C1X6_LUCCU</name>
<dbReference type="EMBL" id="JRES01000996">
    <property type="protein sequence ID" value="KNC26315.1"/>
    <property type="molecule type" value="Genomic_DNA"/>
</dbReference>
<sequence length="100" mass="11848">MQNKNEGSCACLYVICLYLDNIRENAKQSFTASFDSEFKILEEIEFVDFIFKRSSNWGNHCFQQIYNIRKYPNETLNVKAVNVKAIWIYGDELYHAPIYM</sequence>
<accession>A0A0L0C1X6</accession>
<evidence type="ECO:0000313" key="2">
    <source>
        <dbReference type="Proteomes" id="UP000037069"/>
    </source>
</evidence>
<protein>
    <submittedName>
        <fullName evidence="1">Uncharacterized protein</fullName>
    </submittedName>
</protein>
<proteinExistence type="predicted"/>
<dbReference type="Proteomes" id="UP000037069">
    <property type="component" value="Unassembled WGS sequence"/>
</dbReference>
<organism evidence="1 2">
    <name type="scientific">Lucilia cuprina</name>
    <name type="common">Green bottle fly</name>
    <name type="synonym">Australian sheep blowfly</name>
    <dbReference type="NCBI Taxonomy" id="7375"/>
    <lineage>
        <taxon>Eukaryota</taxon>
        <taxon>Metazoa</taxon>
        <taxon>Ecdysozoa</taxon>
        <taxon>Arthropoda</taxon>
        <taxon>Hexapoda</taxon>
        <taxon>Insecta</taxon>
        <taxon>Pterygota</taxon>
        <taxon>Neoptera</taxon>
        <taxon>Endopterygota</taxon>
        <taxon>Diptera</taxon>
        <taxon>Brachycera</taxon>
        <taxon>Muscomorpha</taxon>
        <taxon>Oestroidea</taxon>
        <taxon>Calliphoridae</taxon>
        <taxon>Luciliinae</taxon>
        <taxon>Lucilia</taxon>
    </lineage>
</organism>